<evidence type="ECO:0000313" key="2">
    <source>
        <dbReference type="EMBL" id="PIW35309.1"/>
    </source>
</evidence>
<name>A0A2M7H1W5_9BACT</name>
<organism evidence="2 3">
    <name type="scientific">Candidatus Nealsonbacteria bacterium CG15_BIG_FIL_POST_REV_8_21_14_020_37_12</name>
    <dbReference type="NCBI Taxonomy" id="1974716"/>
    <lineage>
        <taxon>Bacteria</taxon>
        <taxon>Candidatus Nealsoniibacteriota</taxon>
    </lineage>
</organism>
<reference evidence="3" key="1">
    <citation type="submission" date="2017-09" db="EMBL/GenBank/DDBJ databases">
        <title>Depth-based differentiation of microbial function through sediment-hosted aquifers and enrichment of novel symbionts in the deep terrestrial subsurface.</title>
        <authorList>
            <person name="Probst A.J."/>
            <person name="Ladd B."/>
            <person name="Jarett J.K."/>
            <person name="Geller-Mcgrath D.E."/>
            <person name="Sieber C.M.K."/>
            <person name="Emerson J.B."/>
            <person name="Anantharaman K."/>
            <person name="Thomas B.C."/>
            <person name="Malmstrom R."/>
            <person name="Stieglmeier M."/>
            <person name="Klingl A."/>
            <person name="Woyke T."/>
            <person name="Ryan C.M."/>
            <person name="Banfield J.F."/>
        </authorList>
    </citation>
    <scope>NUCLEOTIDE SEQUENCE [LARGE SCALE GENOMIC DNA]</scope>
</reference>
<accession>A0A2M7H1W5</accession>
<dbReference type="Proteomes" id="UP000230215">
    <property type="component" value="Unassembled WGS sequence"/>
</dbReference>
<feature type="region of interest" description="Disordered" evidence="1">
    <location>
        <begin position="1"/>
        <end position="37"/>
    </location>
</feature>
<protein>
    <submittedName>
        <fullName evidence="2">Uncharacterized protein</fullName>
    </submittedName>
</protein>
<comment type="caution">
    <text evidence="2">The sequence shown here is derived from an EMBL/GenBank/DDBJ whole genome shotgun (WGS) entry which is preliminary data.</text>
</comment>
<proteinExistence type="predicted"/>
<evidence type="ECO:0000256" key="1">
    <source>
        <dbReference type="SAM" id="MobiDB-lite"/>
    </source>
</evidence>
<gene>
    <name evidence="2" type="ORF">COW25_00345</name>
</gene>
<dbReference type="EMBL" id="PFGB01000012">
    <property type="protein sequence ID" value="PIW35309.1"/>
    <property type="molecule type" value="Genomic_DNA"/>
</dbReference>
<evidence type="ECO:0000313" key="3">
    <source>
        <dbReference type="Proteomes" id="UP000230215"/>
    </source>
</evidence>
<sequence>MSQRVYLSPKLKGVSPESKVKASVNSASKEMGKTRSQGELAMVRVNLAEMRGEARTRGSCNILG</sequence>
<dbReference type="AlphaFoldDB" id="A0A2M7H1W5"/>